<dbReference type="EMBL" id="CAJPDQ010000013">
    <property type="protein sequence ID" value="CAF9918775.1"/>
    <property type="molecule type" value="Genomic_DNA"/>
</dbReference>
<dbReference type="PANTHER" id="PTHR19432">
    <property type="entry name" value="SUGAR TRANSPORTER"/>
    <property type="match status" value="1"/>
</dbReference>
<name>A0A8H3IFD7_9LECA</name>
<evidence type="ECO:0000313" key="9">
    <source>
        <dbReference type="Proteomes" id="UP000664169"/>
    </source>
</evidence>
<keyword evidence="9" id="KW-1185">Reference proteome</keyword>
<keyword evidence="2" id="KW-0813">Transport</keyword>
<feature type="transmembrane region" description="Helical" evidence="7">
    <location>
        <begin position="63"/>
        <end position="90"/>
    </location>
</feature>
<evidence type="ECO:0000256" key="7">
    <source>
        <dbReference type="SAM" id="Phobius"/>
    </source>
</evidence>
<accession>A0A8H3IFD7</accession>
<dbReference type="SUPFAM" id="SSF103473">
    <property type="entry name" value="MFS general substrate transporter"/>
    <property type="match status" value="1"/>
</dbReference>
<dbReference type="Proteomes" id="UP000664169">
    <property type="component" value="Unassembled WGS sequence"/>
</dbReference>
<evidence type="ECO:0000256" key="5">
    <source>
        <dbReference type="ARBA" id="ARBA00023136"/>
    </source>
</evidence>
<evidence type="ECO:0000256" key="3">
    <source>
        <dbReference type="ARBA" id="ARBA00022692"/>
    </source>
</evidence>
<evidence type="ECO:0000313" key="8">
    <source>
        <dbReference type="EMBL" id="CAF9918775.1"/>
    </source>
</evidence>
<comment type="caution">
    <text evidence="8">The sequence shown here is derived from an EMBL/GenBank/DDBJ whole genome shotgun (WGS) entry which is preliminary data.</text>
</comment>
<feature type="transmembrane region" description="Helical" evidence="7">
    <location>
        <begin position="233"/>
        <end position="253"/>
    </location>
</feature>
<sequence>MVGISLTWGVEMTYGTPYLLSLGLSKSKTSAVWVAGPLSGILVQPVIGAIADRSTSRFGRRRPFMLGGSLFVMFCLFTLAWASEIVNAIVKDSEKAQFGAIVLAVIMIYLLDFSINAVQASGRSLIVDTLPIAKQQAGSAWASRLSNIGNLIGYGIGTVNLPAFWGNWLGATQFKQLCVIASVILSGCCLVTAWATTERVLVTPADTGKGNGLFQGLVQLFKTTISLPKRMQAICWAMFWAWIGWFTFLFYSANWVGETYFRYTDQELLDDSPDKLGEIGRIGSFSLVIFSIISFAASVLLPFLVMSPDKKDRRDFDSSKMPKPVARFAKFLRERKPRLLTTWFISHLIFAAAQLCAPFVRSVGFATVIVATAGIPWALAMWAPFAFMGVEINKLASPNYHTEDENIALSGSTGGYHQTRLNEPESEHRDDPDYDSNEREHLTHEKSADDEEAEDSEEEKEELHLHHNIPTKAGEDIDEDDLELAPGELLTQVEADLDDASTGETAGVYMGILNLYAAAPQLLGTVINMIIFAIVEPGRNPELTTDVTLPSPPGMLNGTTSAISTNNTMPYSLRPRTIELWHRDEVAKPPIVNAIAVCMFIGGLSSLGAAYATWRLRHVY</sequence>
<dbReference type="GO" id="GO:0005886">
    <property type="term" value="C:plasma membrane"/>
    <property type="evidence" value="ECO:0007669"/>
    <property type="project" value="TreeGrafter"/>
</dbReference>
<feature type="transmembrane region" description="Helical" evidence="7">
    <location>
        <begin position="591"/>
        <end position="614"/>
    </location>
</feature>
<feature type="transmembrane region" description="Helical" evidence="7">
    <location>
        <begin position="366"/>
        <end position="387"/>
    </location>
</feature>
<comment type="subcellular location">
    <subcellularLocation>
        <location evidence="1">Membrane</location>
        <topology evidence="1">Multi-pass membrane protein</topology>
    </subcellularLocation>
</comment>
<dbReference type="Gene3D" id="1.20.1250.20">
    <property type="entry name" value="MFS general substrate transporter like domains"/>
    <property type="match status" value="1"/>
</dbReference>
<feature type="transmembrane region" description="Helical" evidence="7">
    <location>
        <begin position="96"/>
        <end position="115"/>
    </location>
</feature>
<evidence type="ECO:0008006" key="10">
    <source>
        <dbReference type="Google" id="ProtNLM"/>
    </source>
</evidence>
<feature type="transmembrane region" description="Helical" evidence="7">
    <location>
        <begin position="282"/>
        <end position="305"/>
    </location>
</feature>
<gene>
    <name evidence="8" type="ORF">GOMPHAMPRED_001630</name>
</gene>
<evidence type="ECO:0000256" key="1">
    <source>
        <dbReference type="ARBA" id="ARBA00004141"/>
    </source>
</evidence>
<dbReference type="GO" id="GO:0008506">
    <property type="term" value="F:sucrose:proton symporter activity"/>
    <property type="evidence" value="ECO:0007669"/>
    <property type="project" value="TreeGrafter"/>
</dbReference>
<feature type="transmembrane region" description="Helical" evidence="7">
    <location>
        <begin position="30"/>
        <end position="51"/>
    </location>
</feature>
<feature type="transmembrane region" description="Helical" evidence="7">
    <location>
        <begin position="340"/>
        <end position="360"/>
    </location>
</feature>
<keyword evidence="4 7" id="KW-1133">Transmembrane helix</keyword>
<organism evidence="8 9">
    <name type="scientific">Gomphillus americanus</name>
    <dbReference type="NCBI Taxonomy" id="1940652"/>
    <lineage>
        <taxon>Eukaryota</taxon>
        <taxon>Fungi</taxon>
        <taxon>Dikarya</taxon>
        <taxon>Ascomycota</taxon>
        <taxon>Pezizomycotina</taxon>
        <taxon>Lecanoromycetes</taxon>
        <taxon>OSLEUM clade</taxon>
        <taxon>Ostropomycetidae</taxon>
        <taxon>Ostropales</taxon>
        <taxon>Graphidaceae</taxon>
        <taxon>Gomphilloideae</taxon>
        <taxon>Gomphillus</taxon>
    </lineage>
</organism>
<dbReference type="OrthoDB" id="28755at2759"/>
<dbReference type="AlphaFoldDB" id="A0A8H3IFD7"/>
<evidence type="ECO:0000256" key="4">
    <source>
        <dbReference type="ARBA" id="ARBA00022989"/>
    </source>
</evidence>
<feature type="compositionally biased region" description="Basic and acidic residues" evidence="6">
    <location>
        <begin position="420"/>
        <end position="447"/>
    </location>
</feature>
<feature type="compositionally biased region" description="Acidic residues" evidence="6">
    <location>
        <begin position="448"/>
        <end position="460"/>
    </location>
</feature>
<dbReference type="Pfam" id="PF13347">
    <property type="entry name" value="MFS_2"/>
    <property type="match status" value="1"/>
</dbReference>
<dbReference type="InterPro" id="IPR036259">
    <property type="entry name" value="MFS_trans_sf"/>
</dbReference>
<keyword evidence="5 7" id="KW-0472">Membrane</keyword>
<reference evidence="8" key="1">
    <citation type="submission" date="2021-03" db="EMBL/GenBank/DDBJ databases">
        <authorList>
            <person name="Tagirdzhanova G."/>
        </authorList>
    </citation>
    <scope>NUCLEOTIDE SEQUENCE</scope>
</reference>
<feature type="region of interest" description="Disordered" evidence="6">
    <location>
        <begin position="406"/>
        <end position="477"/>
    </location>
</feature>
<evidence type="ECO:0000256" key="6">
    <source>
        <dbReference type="SAM" id="MobiDB-lite"/>
    </source>
</evidence>
<evidence type="ECO:0000256" key="2">
    <source>
        <dbReference type="ARBA" id="ARBA00022448"/>
    </source>
</evidence>
<feature type="transmembrane region" description="Helical" evidence="7">
    <location>
        <begin position="515"/>
        <end position="535"/>
    </location>
</feature>
<feature type="compositionally biased region" description="Polar residues" evidence="6">
    <location>
        <begin position="409"/>
        <end position="419"/>
    </location>
</feature>
<keyword evidence="3 7" id="KW-0812">Transmembrane</keyword>
<protein>
    <recommendedName>
        <fullName evidence="10">Sucrose transporter</fullName>
    </recommendedName>
</protein>
<dbReference type="PANTHER" id="PTHR19432:SF76">
    <property type="entry name" value="TRANSPORTER, PUTATIVE (EUROFUNG)-RELATED"/>
    <property type="match status" value="1"/>
</dbReference>
<proteinExistence type="predicted"/>